<reference evidence="1" key="1">
    <citation type="submission" date="2018-05" db="EMBL/GenBank/DDBJ databases">
        <authorList>
            <person name="Lanie J.A."/>
            <person name="Ng W.-L."/>
            <person name="Kazmierczak K.M."/>
            <person name="Andrzejewski T.M."/>
            <person name="Davidsen T.M."/>
            <person name="Wayne K.J."/>
            <person name="Tettelin H."/>
            <person name="Glass J.I."/>
            <person name="Rusch D."/>
            <person name="Podicherti R."/>
            <person name="Tsui H.-C.T."/>
            <person name="Winkler M.E."/>
        </authorList>
    </citation>
    <scope>NUCLEOTIDE SEQUENCE</scope>
</reference>
<dbReference type="AlphaFoldDB" id="A0A381XPG8"/>
<name>A0A381XPG8_9ZZZZ</name>
<protein>
    <submittedName>
        <fullName evidence="1">Uncharacterized protein</fullName>
    </submittedName>
</protein>
<dbReference type="EMBL" id="UINC01015919">
    <property type="protein sequence ID" value="SVA66676.1"/>
    <property type="molecule type" value="Genomic_DNA"/>
</dbReference>
<organism evidence="1">
    <name type="scientific">marine metagenome</name>
    <dbReference type="NCBI Taxonomy" id="408172"/>
    <lineage>
        <taxon>unclassified sequences</taxon>
        <taxon>metagenomes</taxon>
        <taxon>ecological metagenomes</taxon>
    </lineage>
</organism>
<accession>A0A381XPG8</accession>
<feature type="non-terminal residue" evidence="1">
    <location>
        <position position="39"/>
    </location>
</feature>
<evidence type="ECO:0000313" key="1">
    <source>
        <dbReference type="EMBL" id="SVA66676.1"/>
    </source>
</evidence>
<proteinExistence type="predicted"/>
<gene>
    <name evidence="1" type="ORF">METZ01_LOCUS119530</name>
</gene>
<sequence>MFGPPADELLTELVVRDVRCHVMLGRSVGIPEAALKHAA</sequence>